<dbReference type="Proteomes" id="UP000265520">
    <property type="component" value="Unassembled WGS sequence"/>
</dbReference>
<protein>
    <submittedName>
        <fullName evidence="1">Uncharacterized protein</fullName>
    </submittedName>
</protein>
<accession>A0A392S448</accession>
<organism evidence="1 2">
    <name type="scientific">Trifolium medium</name>
    <dbReference type="NCBI Taxonomy" id="97028"/>
    <lineage>
        <taxon>Eukaryota</taxon>
        <taxon>Viridiplantae</taxon>
        <taxon>Streptophyta</taxon>
        <taxon>Embryophyta</taxon>
        <taxon>Tracheophyta</taxon>
        <taxon>Spermatophyta</taxon>
        <taxon>Magnoliopsida</taxon>
        <taxon>eudicotyledons</taxon>
        <taxon>Gunneridae</taxon>
        <taxon>Pentapetalae</taxon>
        <taxon>rosids</taxon>
        <taxon>fabids</taxon>
        <taxon>Fabales</taxon>
        <taxon>Fabaceae</taxon>
        <taxon>Papilionoideae</taxon>
        <taxon>50 kb inversion clade</taxon>
        <taxon>NPAAA clade</taxon>
        <taxon>Hologalegina</taxon>
        <taxon>IRL clade</taxon>
        <taxon>Trifolieae</taxon>
        <taxon>Trifolium</taxon>
    </lineage>
</organism>
<keyword evidence="2" id="KW-1185">Reference proteome</keyword>
<evidence type="ECO:0000313" key="2">
    <source>
        <dbReference type="Proteomes" id="UP000265520"/>
    </source>
</evidence>
<reference evidence="1 2" key="1">
    <citation type="journal article" date="2018" name="Front. Plant Sci.">
        <title>Red Clover (Trifolium pratense) and Zigzag Clover (T. medium) - A Picture of Genomic Similarities and Differences.</title>
        <authorList>
            <person name="Dluhosova J."/>
            <person name="Istvanek J."/>
            <person name="Nedelnik J."/>
            <person name="Repkova J."/>
        </authorList>
    </citation>
    <scope>NUCLEOTIDE SEQUENCE [LARGE SCALE GENOMIC DNA]</scope>
    <source>
        <strain evidence="2">cv. 10/8</strain>
        <tissue evidence="1">Leaf</tissue>
    </source>
</reference>
<dbReference type="AlphaFoldDB" id="A0A392S448"/>
<evidence type="ECO:0000313" key="1">
    <source>
        <dbReference type="EMBL" id="MCI43661.1"/>
    </source>
</evidence>
<name>A0A392S448_9FABA</name>
<sequence length="58" mass="6607">MLIMMWLKTTWSHFSGRKRNHCTSFKIEHSSAATSLTTWINPREGSIKCNMDCAAFAA</sequence>
<dbReference type="EMBL" id="LXQA010320523">
    <property type="protein sequence ID" value="MCI43661.1"/>
    <property type="molecule type" value="Genomic_DNA"/>
</dbReference>
<comment type="caution">
    <text evidence="1">The sequence shown here is derived from an EMBL/GenBank/DDBJ whole genome shotgun (WGS) entry which is preliminary data.</text>
</comment>
<feature type="non-terminal residue" evidence="1">
    <location>
        <position position="58"/>
    </location>
</feature>
<proteinExistence type="predicted"/>